<evidence type="ECO:0000256" key="1">
    <source>
        <dbReference type="ARBA" id="ARBA00009356"/>
    </source>
</evidence>
<comment type="caution">
    <text evidence="8">The sequence shown here is derived from an EMBL/GenBank/DDBJ whole genome shotgun (WGS) entry which is preliminary data.</text>
</comment>
<evidence type="ECO:0000256" key="3">
    <source>
        <dbReference type="ARBA" id="ARBA00023274"/>
    </source>
</evidence>
<dbReference type="PROSITE" id="PS00525">
    <property type="entry name" value="RIBOSOMAL_L6_1"/>
    <property type="match status" value="1"/>
</dbReference>
<protein>
    <recommendedName>
        <fullName evidence="4">Large ribosomal subunit protein uL6</fullName>
    </recommendedName>
</protein>
<accession>A0A1G2EY44</accession>
<dbReference type="Gene3D" id="3.90.930.12">
    <property type="entry name" value="Ribosomal protein L6, alpha-beta domain"/>
    <property type="match status" value="2"/>
</dbReference>
<keyword evidence="2 4" id="KW-0689">Ribosomal protein</keyword>
<dbReference type="GO" id="GO:0022625">
    <property type="term" value="C:cytosolic large ribosomal subunit"/>
    <property type="evidence" value="ECO:0007669"/>
    <property type="project" value="UniProtKB-UniRule"/>
</dbReference>
<dbReference type="Proteomes" id="UP000177486">
    <property type="component" value="Unassembled WGS sequence"/>
</dbReference>
<sequence>MSRLAKKPIEIPDGVKVEFADGVLKVSGPKGELGRNVPRAVLFDISSKEVVVKPAGDPKEISSFLGTWVRHLQNMIYGVTKGFEKKLELEGVGFRAEVREKELVLSLGFSHQVVVVSPPGISFAVEKNIITVSGADKEAVGNVAAVIRSKRKPEPYKGKGIHYKGEVIRRKSGKKVAASA</sequence>
<dbReference type="InterPro" id="IPR036789">
    <property type="entry name" value="Ribosomal_uL6-like_a/b-dom_sf"/>
</dbReference>
<dbReference type="GO" id="GO:0003735">
    <property type="term" value="F:structural constituent of ribosome"/>
    <property type="evidence" value="ECO:0007669"/>
    <property type="project" value="UniProtKB-UniRule"/>
</dbReference>
<dbReference type="Pfam" id="PF00347">
    <property type="entry name" value="Ribosomal_L6"/>
    <property type="match status" value="2"/>
</dbReference>
<feature type="domain" description="Large ribosomal subunit protein uL6 alpha-beta" evidence="7">
    <location>
        <begin position="91"/>
        <end position="163"/>
    </location>
</feature>
<dbReference type="InterPro" id="IPR002358">
    <property type="entry name" value="Ribosomal_uL6_CS"/>
</dbReference>
<dbReference type="PANTHER" id="PTHR11655:SF14">
    <property type="entry name" value="LARGE RIBOSOMAL SUBUNIT PROTEIN UL6M"/>
    <property type="match status" value="1"/>
</dbReference>
<dbReference type="FunFam" id="3.90.930.12:FF:000001">
    <property type="entry name" value="50S ribosomal protein L6"/>
    <property type="match status" value="1"/>
</dbReference>
<comment type="similarity">
    <text evidence="1 4 5">Belongs to the universal ribosomal protein uL6 family.</text>
</comment>
<keyword evidence="3 4" id="KW-0687">Ribonucleoprotein</keyword>
<dbReference type="PANTHER" id="PTHR11655">
    <property type="entry name" value="60S/50S RIBOSOMAL PROTEIN L6/L9"/>
    <property type="match status" value="1"/>
</dbReference>
<dbReference type="HAMAP" id="MF_01365_B">
    <property type="entry name" value="Ribosomal_uL6_B"/>
    <property type="match status" value="1"/>
</dbReference>
<dbReference type="GO" id="GO:0002181">
    <property type="term" value="P:cytoplasmic translation"/>
    <property type="evidence" value="ECO:0007669"/>
    <property type="project" value="TreeGrafter"/>
</dbReference>
<evidence type="ECO:0000256" key="4">
    <source>
        <dbReference type="HAMAP-Rule" id="MF_01365"/>
    </source>
</evidence>
<keyword evidence="4 6" id="KW-0699">rRNA-binding</keyword>
<name>A0A1G2EY44_9BACT</name>
<comment type="subunit">
    <text evidence="4">Part of the 50S ribosomal subunit.</text>
</comment>
<proteinExistence type="inferred from homology"/>
<evidence type="ECO:0000313" key="9">
    <source>
        <dbReference type="Proteomes" id="UP000177486"/>
    </source>
</evidence>
<dbReference type="NCBIfam" id="TIGR03654">
    <property type="entry name" value="L6_bact"/>
    <property type="match status" value="1"/>
</dbReference>
<feature type="domain" description="Large ribosomal subunit protein uL6 alpha-beta" evidence="7">
    <location>
        <begin position="11"/>
        <end position="82"/>
    </location>
</feature>
<dbReference type="GO" id="GO:0019843">
    <property type="term" value="F:rRNA binding"/>
    <property type="evidence" value="ECO:0007669"/>
    <property type="project" value="UniProtKB-UniRule"/>
</dbReference>
<comment type="function">
    <text evidence="4 6">This protein binds to the 23S rRNA, and is important in its secondary structure. It is located near the subunit interface in the base of the L7/L12 stalk, and near the tRNA binding site of the peptidyltransferase center.</text>
</comment>
<evidence type="ECO:0000256" key="5">
    <source>
        <dbReference type="RuleBase" id="RU003869"/>
    </source>
</evidence>
<keyword evidence="4 6" id="KW-0694">RNA-binding</keyword>
<reference evidence="8 9" key="1">
    <citation type="journal article" date="2016" name="Nat. Commun.">
        <title>Thousands of microbial genomes shed light on interconnected biogeochemical processes in an aquifer system.</title>
        <authorList>
            <person name="Anantharaman K."/>
            <person name="Brown C.T."/>
            <person name="Hug L.A."/>
            <person name="Sharon I."/>
            <person name="Castelle C.J."/>
            <person name="Probst A.J."/>
            <person name="Thomas B.C."/>
            <person name="Singh A."/>
            <person name="Wilkins M.J."/>
            <person name="Karaoz U."/>
            <person name="Brodie E.L."/>
            <person name="Williams K.H."/>
            <person name="Hubbard S.S."/>
            <person name="Banfield J.F."/>
        </authorList>
    </citation>
    <scope>NUCLEOTIDE SEQUENCE [LARGE SCALE GENOMIC DNA]</scope>
</reference>
<evidence type="ECO:0000259" key="7">
    <source>
        <dbReference type="Pfam" id="PF00347"/>
    </source>
</evidence>
<dbReference type="PRINTS" id="PR00059">
    <property type="entry name" value="RIBOSOMALL6"/>
</dbReference>
<dbReference type="EMBL" id="MHMQ01000014">
    <property type="protein sequence ID" value="OGZ30734.1"/>
    <property type="molecule type" value="Genomic_DNA"/>
</dbReference>
<dbReference type="InterPro" id="IPR019906">
    <property type="entry name" value="Ribosomal_uL6_bac-type"/>
</dbReference>
<dbReference type="PIRSF" id="PIRSF002162">
    <property type="entry name" value="Ribosomal_L6"/>
    <property type="match status" value="1"/>
</dbReference>
<evidence type="ECO:0000313" key="8">
    <source>
        <dbReference type="EMBL" id="OGZ30734.1"/>
    </source>
</evidence>
<dbReference type="AlphaFoldDB" id="A0A1G2EY44"/>
<dbReference type="SUPFAM" id="SSF56053">
    <property type="entry name" value="Ribosomal protein L6"/>
    <property type="match status" value="2"/>
</dbReference>
<evidence type="ECO:0000256" key="6">
    <source>
        <dbReference type="RuleBase" id="RU003870"/>
    </source>
</evidence>
<dbReference type="InterPro" id="IPR020040">
    <property type="entry name" value="Ribosomal_uL6_a/b-dom"/>
</dbReference>
<evidence type="ECO:0000256" key="2">
    <source>
        <dbReference type="ARBA" id="ARBA00022980"/>
    </source>
</evidence>
<organism evidence="8 9">
    <name type="scientific">Candidatus Niyogibacteria bacterium RIFCSPLOWO2_01_FULL_45_48</name>
    <dbReference type="NCBI Taxonomy" id="1801724"/>
    <lineage>
        <taxon>Bacteria</taxon>
        <taxon>Candidatus Niyogiibacteriota</taxon>
    </lineage>
</organism>
<dbReference type="InterPro" id="IPR000702">
    <property type="entry name" value="Ribosomal_uL6-like"/>
</dbReference>
<gene>
    <name evidence="4" type="primary">rplF</name>
    <name evidence="8" type="ORF">A2931_01890</name>
</gene>